<dbReference type="PANTHER" id="PTHR42827:SF1">
    <property type="entry name" value="IRON-SULFUR CLUSTER-BINDING PROTEIN"/>
    <property type="match status" value="1"/>
</dbReference>
<reference evidence="4 5" key="2">
    <citation type="journal article" date="2015" name="MBio">
        <title>Genome-Resolved Metagenomic Analysis Reveals Roles for Candidate Phyla and Other Microbial Community Members in Biogeochemical Transformations in Oil Reservoirs.</title>
        <authorList>
            <person name="Hu P."/>
            <person name="Tom L."/>
            <person name="Singh A."/>
            <person name="Thomas B.C."/>
            <person name="Baker B.J."/>
            <person name="Piceno Y.M."/>
            <person name="Andersen G.L."/>
            <person name="Banfield J.F."/>
        </authorList>
    </citation>
    <scope>NUCLEOTIDE SEQUENCE [LARGE SCALE GENOMIC DNA]</scope>
    <source>
        <strain evidence="2">57_489</strain>
    </source>
</reference>
<sequence>MLGVASVDRWANPPFEPWIPEEFWPQSIYPEAKSVVVIGLPISLPVLETSPSIWYRELYRTVNILLDQYTYRLSNLLSEKGYPSVFVPRDGYADVKTLLKNPVAFFSHRHAAYLAGLGSFGVNNVLLTTKFGPRVRFGSIFTAAELPSDPVMKEELCTRCMRCVRMCPAHALDERDYPEGLTDKSACAAHSAELNRRGISPCGVCIKVCPVGEDRELYGRMDASIYAKGEGASALQRAWEHVQSYGVL</sequence>
<evidence type="ECO:0000313" key="4">
    <source>
        <dbReference type="Proteomes" id="UP000053961"/>
    </source>
</evidence>
<dbReference type="EMBL" id="LGHB01000021">
    <property type="protein sequence ID" value="KUK96048.1"/>
    <property type="molecule type" value="Genomic_DNA"/>
</dbReference>
<proteinExistence type="predicted"/>
<feature type="domain" description="4Fe-4S ferredoxin-type" evidence="1">
    <location>
        <begin position="148"/>
        <end position="177"/>
    </location>
</feature>
<dbReference type="PANTHER" id="PTHR42827">
    <property type="entry name" value="IRON-SULFUR CLUSTER-BINDING PROTEIN-RELATED"/>
    <property type="match status" value="1"/>
</dbReference>
<evidence type="ECO:0000313" key="5">
    <source>
        <dbReference type="Proteomes" id="UP000057043"/>
    </source>
</evidence>
<dbReference type="PROSITE" id="PS00198">
    <property type="entry name" value="4FE4S_FER_1"/>
    <property type="match status" value="1"/>
</dbReference>
<dbReference type="Gene3D" id="3.30.70.20">
    <property type="match status" value="1"/>
</dbReference>
<dbReference type="Proteomes" id="UP000053961">
    <property type="component" value="Unassembled WGS sequence"/>
</dbReference>
<dbReference type="PROSITE" id="PS51379">
    <property type="entry name" value="4FE4S_FER_2"/>
    <property type="match status" value="1"/>
</dbReference>
<comment type="caution">
    <text evidence="3">The sequence shown here is derived from an EMBL/GenBank/DDBJ whole genome shotgun (WGS) entry which is preliminary data.</text>
</comment>
<dbReference type="InterPro" id="IPR017900">
    <property type="entry name" value="4Fe4S_Fe_S_CS"/>
</dbReference>
<protein>
    <submittedName>
        <fullName evidence="3">Iron-sulfur cluster-binding protein</fullName>
    </submittedName>
</protein>
<gene>
    <name evidence="2" type="ORF">XD72_1416</name>
    <name evidence="3" type="ORF">XE07_1403</name>
</gene>
<dbReference type="GO" id="GO:0016491">
    <property type="term" value="F:oxidoreductase activity"/>
    <property type="evidence" value="ECO:0007669"/>
    <property type="project" value="UniProtKB-ARBA"/>
</dbReference>
<dbReference type="SUPFAM" id="SSF54862">
    <property type="entry name" value="4Fe-4S ferredoxins"/>
    <property type="match status" value="1"/>
</dbReference>
<dbReference type="PATRIC" id="fig|301375.6.peg.518"/>
<evidence type="ECO:0000259" key="1">
    <source>
        <dbReference type="PROSITE" id="PS51379"/>
    </source>
</evidence>
<dbReference type="Pfam" id="PF00037">
    <property type="entry name" value="Fer4"/>
    <property type="match status" value="1"/>
</dbReference>
<dbReference type="Proteomes" id="UP000057043">
    <property type="component" value="Unassembled WGS sequence"/>
</dbReference>
<organism evidence="3 4">
    <name type="scientific">Methanothrix harundinacea</name>
    <dbReference type="NCBI Taxonomy" id="301375"/>
    <lineage>
        <taxon>Archaea</taxon>
        <taxon>Methanobacteriati</taxon>
        <taxon>Methanobacteriota</taxon>
        <taxon>Stenosarchaea group</taxon>
        <taxon>Methanomicrobia</taxon>
        <taxon>Methanotrichales</taxon>
        <taxon>Methanotrichaceae</taxon>
        <taxon>Methanothrix</taxon>
    </lineage>
</organism>
<dbReference type="EMBL" id="LGFT01000031">
    <property type="protein sequence ID" value="KUK44212.1"/>
    <property type="molecule type" value="Genomic_DNA"/>
</dbReference>
<evidence type="ECO:0000313" key="2">
    <source>
        <dbReference type="EMBL" id="KUK44212.1"/>
    </source>
</evidence>
<evidence type="ECO:0000313" key="3">
    <source>
        <dbReference type="EMBL" id="KUK96048.1"/>
    </source>
</evidence>
<accession>A0A101IJ34</accession>
<reference evidence="3" key="1">
    <citation type="journal article" date="2015" name="MBio">
        <title>Genome-resolved metagenomic analysis reveals roles for candidate phyla and other microbial community members in biogeochemical transformations in oil reservoirs.</title>
        <authorList>
            <person name="Hu P."/>
            <person name="Tom L."/>
            <person name="Singh A."/>
            <person name="Thomas B.C."/>
            <person name="Baker B.J."/>
            <person name="Piceno Y.M."/>
            <person name="Andersen G.L."/>
            <person name="Banfield J.F."/>
        </authorList>
    </citation>
    <scope>NUCLEOTIDE SEQUENCE [LARGE SCALE GENOMIC DNA]</scope>
    <source>
        <strain evidence="3">56_747</strain>
    </source>
</reference>
<dbReference type="InterPro" id="IPR017896">
    <property type="entry name" value="4Fe4S_Fe-S-bd"/>
</dbReference>
<dbReference type="AlphaFoldDB" id="A0A101IJ34"/>
<name>A0A101IJ34_9EURY</name>